<evidence type="ECO:0000259" key="1">
    <source>
        <dbReference type="PROSITE" id="PS51832"/>
    </source>
</evidence>
<feature type="domain" description="HD-GYP" evidence="1">
    <location>
        <begin position="113"/>
        <end position="309"/>
    </location>
</feature>
<evidence type="ECO:0000313" key="3">
    <source>
        <dbReference type="Proteomes" id="UP000269097"/>
    </source>
</evidence>
<accession>A0A3G3JYC9</accession>
<dbReference type="PANTHER" id="PTHR43155:SF2">
    <property type="entry name" value="CYCLIC DI-GMP PHOSPHODIESTERASE PA4108"/>
    <property type="match status" value="1"/>
</dbReference>
<dbReference type="AlphaFoldDB" id="A0A3G3JYC9"/>
<dbReference type="SMART" id="SM00471">
    <property type="entry name" value="HDc"/>
    <property type="match status" value="1"/>
</dbReference>
<dbReference type="EMBL" id="CP033433">
    <property type="protein sequence ID" value="AYQ73266.1"/>
    <property type="molecule type" value="Genomic_DNA"/>
</dbReference>
<protein>
    <submittedName>
        <fullName evidence="2">HD-GYP domain-containing protein</fullName>
    </submittedName>
</protein>
<keyword evidence="3" id="KW-1185">Reference proteome</keyword>
<dbReference type="Gene3D" id="1.10.3210.10">
    <property type="entry name" value="Hypothetical protein af1432"/>
    <property type="match status" value="1"/>
</dbReference>
<dbReference type="SUPFAM" id="SSF109604">
    <property type="entry name" value="HD-domain/PDEase-like"/>
    <property type="match status" value="1"/>
</dbReference>
<sequence length="372" mass="42218">MRMMPISLSRPGMKLAKKIYSDDGIVLLAEGVELTATLIRRLGECGISFVYVQDPRTDDILIPELLSEDTQRRAIGEVRNAFREFTEQPGRRKSVTYPYIGRNIRQVIHMIMEDLSRNEDAMIMLMNMQTVDHYLYAHSLNVCVYSTMLGLARGYDQDQLLALGLGSLLHDVGKTQISMQVLLKPGMLTSYEFDEMKRHTERGYYLLKDEPGIPLLAAHCALQHHERLNGTGYPRGLKGDEIHDFAKLIGIVDSYDAMTSHRVYRDAMLPHQAVEALYSGSGTLYDTSMLKLFRDKVAIYPIGITVRLNTGHYAVVVDVNAVSMHRPIVRVMTDEDGVDLKEPYDMDLSKQLNVMISRIEFEKRSMDDPLPA</sequence>
<name>A0A3G3JYC9_9BACL</name>
<dbReference type="Pfam" id="PF13487">
    <property type="entry name" value="HD_5"/>
    <property type="match status" value="1"/>
</dbReference>
<proteinExistence type="predicted"/>
<dbReference type="KEGG" id="coh:EAV92_12215"/>
<dbReference type="InterPro" id="IPR037522">
    <property type="entry name" value="HD_GYP_dom"/>
</dbReference>
<gene>
    <name evidence="2" type="ORF">EAV92_12215</name>
</gene>
<dbReference type="CDD" id="cd00077">
    <property type="entry name" value="HDc"/>
    <property type="match status" value="1"/>
</dbReference>
<dbReference type="InterPro" id="IPR003607">
    <property type="entry name" value="HD/PDEase_dom"/>
</dbReference>
<organism evidence="2 3">
    <name type="scientific">Cohnella candidum</name>
    <dbReference type="NCBI Taxonomy" id="2674991"/>
    <lineage>
        <taxon>Bacteria</taxon>
        <taxon>Bacillati</taxon>
        <taxon>Bacillota</taxon>
        <taxon>Bacilli</taxon>
        <taxon>Bacillales</taxon>
        <taxon>Paenibacillaceae</taxon>
        <taxon>Cohnella</taxon>
    </lineage>
</organism>
<dbReference type="PANTHER" id="PTHR43155">
    <property type="entry name" value="CYCLIC DI-GMP PHOSPHODIESTERASE PA4108-RELATED"/>
    <property type="match status" value="1"/>
</dbReference>
<dbReference type="Proteomes" id="UP000269097">
    <property type="component" value="Chromosome"/>
</dbReference>
<evidence type="ECO:0000313" key="2">
    <source>
        <dbReference type="EMBL" id="AYQ73266.1"/>
    </source>
</evidence>
<dbReference type="RefSeq" id="WP_123041348.1">
    <property type="nucleotide sequence ID" value="NZ_CP033433.1"/>
</dbReference>
<reference evidence="2 3" key="1">
    <citation type="submission" date="2018-10" db="EMBL/GenBank/DDBJ databases">
        <title>Genome Sequence of Cohnella sp.</title>
        <authorList>
            <person name="Srinivasan S."/>
            <person name="Kim M.K."/>
        </authorList>
    </citation>
    <scope>NUCLEOTIDE SEQUENCE [LARGE SCALE GENOMIC DNA]</scope>
    <source>
        <strain evidence="2 3">18JY8-7</strain>
    </source>
</reference>
<dbReference type="PROSITE" id="PS51832">
    <property type="entry name" value="HD_GYP"/>
    <property type="match status" value="1"/>
</dbReference>